<evidence type="ECO:0000313" key="5">
    <source>
        <dbReference type="Proteomes" id="UP001321453"/>
    </source>
</evidence>
<dbReference type="InterPro" id="IPR008969">
    <property type="entry name" value="CarboxyPept-like_regulatory"/>
</dbReference>
<dbReference type="Proteomes" id="UP001321453">
    <property type="component" value="Unassembled WGS sequence"/>
</dbReference>
<dbReference type="Gene3D" id="2.60.40.1120">
    <property type="entry name" value="Carboxypeptidase-like, regulatory domain"/>
    <property type="match status" value="3"/>
</dbReference>
<dbReference type="SUPFAM" id="SSF49452">
    <property type="entry name" value="Starch-binding domain-like"/>
    <property type="match status" value="2"/>
</dbReference>
<keyword evidence="2" id="KW-0964">Secreted</keyword>
<dbReference type="Pfam" id="PF13620">
    <property type="entry name" value="CarboxypepD_reg"/>
    <property type="match status" value="3"/>
</dbReference>
<dbReference type="PANTHER" id="PTHR36108">
    <property type="entry name" value="COLOSSIN-B-RELATED"/>
    <property type="match status" value="1"/>
</dbReference>
<dbReference type="PANTHER" id="PTHR36108:SF13">
    <property type="entry name" value="COLOSSIN-B-RELATED"/>
    <property type="match status" value="1"/>
</dbReference>
<dbReference type="InterPro" id="IPR013784">
    <property type="entry name" value="Carb-bd-like_fold"/>
</dbReference>
<dbReference type="EMBL" id="JAUCGR010000003">
    <property type="protein sequence ID" value="MDM7832342.1"/>
    <property type="molecule type" value="Genomic_DNA"/>
</dbReference>
<reference evidence="4 5" key="1">
    <citation type="submission" date="2023-06" db="EMBL/GenBank/DDBJ databases">
        <title>Cellulomonas sp. MW9 Whole genome sequence.</title>
        <authorList>
            <person name="Park S."/>
        </authorList>
    </citation>
    <scope>NUCLEOTIDE SEQUENCE [LARGE SCALE GENOMIC DNA]</scope>
    <source>
        <strain evidence="4 5">MW9</strain>
    </source>
</reference>
<comment type="caution">
    <text evidence="4">The sequence shown here is derived from an EMBL/GenBank/DDBJ whole genome shotgun (WGS) entry which is preliminary data.</text>
</comment>
<keyword evidence="3" id="KW-0732">Signal</keyword>
<dbReference type="SUPFAM" id="SSF49464">
    <property type="entry name" value="Carboxypeptidase regulatory domain-like"/>
    <property type="match status" value="1"/>
</dbReference>
<keyword evidence="5" id="KW-1185">Reference proteome</keyword>
<protein>
    <submittedName>
        <fullName evidence="4">Carboxypeptidase regulatory-like domain-containing protein</fullName>
    </submittedName>
</protein>
<evidence type="ECO:0000256" key="1">
    <source>
        <dbReference type="ARBA" id="ARBA00007257"/>
    </source>
</evidence>
<dbReference type="SUPFAM" id="SSF117074">
    <property type="entry name" value="Hypothetical protein PA1324"/>
    <property type="match status" value="1"/>
</dbReference>
<name>A0ABT7SBG9_9CELL</name>
<comment type="similarity">
    <text evidence="1">Belongs to the serine-aspartate repeat-containing protein (SDr) family.</text>
</comment>
<organism evidence="4 5">
    <name type="scientific">Cellulomonas edaphi</name>
    <dbReference type="NCBI Taxonomy" id="3053468"/>
    <lineage>
        <taxon>Bacteria</taxon>
        <taxon>Bacillati</taxon>
        <taxon>Actinomycetota</taxon>
        <taxon>Actinomycetes</taxon>
        <taxon>Micrococcales</taxon>
        <taxon>Cellulomonadaceae</taxon>
        <taxon>Cellulomonas</taxon>
    </lineage>
</organism>
<evidence type="ECO:0000256" key="3">
    <source>
        <dbReference type="ARBA" id="ARBA00022729"/>
    </source>
</evidence>
<accession>A0ABT7SBG9</accession>
<evidence type="ECO:0000313" key="4">
    <source>
        <dbReference type="EMBL" id="MDM7832342.1"/>
    </source>
</evidence>
<sequence>MSELDGRRRAGLAVALASALVVGLVGAQPAVAVDETISGQVTFQGTGVPGLTVSVSHLEIEDEMNPDAKGIWLEEYHGTTDASGHYSIPVGIDTYLVSVGVDRPSDYLVSYSGSTVRLPEAKLLRTTSGAHLSANIALVAAAKVTGTVVDSSGIPRSNVHVGASTSGRAGGGEATTDAEGRYTIGGLPTGTVTVYTGVWGQGRQQTVAARQGTTTTVPTITQLKPSTITGTLDGKYPRNQDFALLDTKHHQVAEATPDRTGHVRFTNLKQGAYRVVVSGTNLSRRVVVETGKTASFGTITRANRTDIRGVVLSPSGKPVAGALVTATDSFGTDAGVSTPTWTDSAGRYTISSAAISGSYTVTAGAPGYARGLKATTVVKGEDTTGVTVRLRTAGTLTGVVKNAQGGKPVAGVAVGFTGSAPSTWVTTDTSGRWTIRGLLAGAHTLRFADPNAGGYLDATKSATVVAGTTVTVPTVVLH</sequence>
<gene>
    <name evidence="4" type="ORF">QRT05_13440</name>
</gene>
<proteinExistence type="inferred from homology"/>
<evidence type="ECO:0000256" key="2">
    <source>
        <dbReference type="ARBA" id="ARBA00022525"/>
    </source>
</evidence>
<dbReference type="RefSeq" id="WP_289447787.1">
    <property type="nucleotide sequence ID" value="NZ_JAUCGR010000003.1"/>
</dbReference>